<dbReference type="SUPFAM" id="SSF53686">
    <property type="entry name" value="Tryptophan synthase beta subunit-like PLP-dependent enzymes"/>
    <property type="match status" value="1"/>
</dbReference>
<feature type="domain" description="Tryptophan synthase beta chain-like PALP" evidence="6">
    <location>
        <begin position="15"/>
        <end position="319"/>
    </location>
</feature>
<evidence type="ECO:0000256" key="3">
    <source>
        <dbReference type="ARBA" id="ARBA00022898"/>
    </source>
</evidence>
<dbReference type="EMBL" id="QQBB01000001">
    <property type="protein sequence ID" value="RDI62402.1"/>
    <property type="molecule type" value="Genomic_DNA"/>
</dbReference>
<dbReference type="InterPro" id="IPR036052">
    <property type="entry name" value="TrpB-like_PALP_sf"/>
</dbReference>
<comment type="caution">
    <text evidence="7">The sequence shown here is derived from an EMBL/GenBank/DDBJ whole genome shotgun (WGS) entry which is preliminary data.</text>
</comment>
<evidence type="ECO:0000256" key="2">
    <source>
        <dbReference type="ARBA" id="ARBA00008639"/>
    </source>
</evidence>
<keyword evidence="8" id="KW-1185">Reference proteome</keyword>
<evidence type="ECO:0000259" key="6">
    <source>
        <dbReference type="Pfam" id="PF00291"/>
    </source>
</evidence>
<dbReference type="Pfam" id="PF00291">
    <property type="entry name" value="PALP"/>
    <property type="match status" value="1"/>
</dbReference>
<comment type="cofactor">
    <cofactor evidence="1">
        <name>pyridoxal 5'-phosphate</name>
        <dbReference type="ChEBI" id="CHEBI:597326"/>
    </cofactor>
</comment>
<feature type="active site" description="Nucleophile" evidence="4">
    <location>
        <position position="80"/>
    </location>
</feature>
<evidence type="ECO:0000256" key="4">
    <source>
        <dbReference type="PIRSR" id="PIRSR006278-1"/>
    </source>
</evidence>
<dbReference type="InterPro" id="IPR001926">
    <property type="entry name" value="TrpB-like_PALP"/>
</dbReference>
<dbReference type="RefSeq" id="WP_114768521.1">
    <property type="nucleotide sequence ID" value="NZ_QQBB01000001.1"/>
</dbReference>
<keyword evidence="3 5" id="KW-0663">Pyridoxal phosphate</keyword>
<accession>A0A370HV65</accession>
<protein>
    <submittedName>
        <fullName evidence="7">D-cysteine desulfhydrase</fullName>
    </submittedName>
</protein>
<reference evidence="7 8" key="1">
    <citation type="submission" date="2018-07" db="EMBL/GenBank/DDBJ databases">
        <title>Genomic Encyclopedia of Type Strains, Phase IV (KMG-IV): sequencing the most valuable type-strain genomes for metagenomic binning, comparative biology and taxonomic classification.</title>
        <authorList>
            <person name="Goeker M."/>
        </authorList>
    </citation>
    <scope>NUCLEOTIDE SEQUENCE [LARGE SCALE GENOMIC DNA]</scope>
    <source>
        <strain evidence="7 8">DSM 14364</strain>
    </source>
</reference>
<feature type="modified residue" description="N6-(pyridoxal phosphate)lysine" evidence="5">
    <location>
        <position position="53"/>
    </location>
</feature>
<dbReference type="PANTHER" id="PTHR43780">
    <property type="entry name" value="1-AMINOCYCLOPROPANE-1-CARBOXYLATE DEAMINASE-RELATED"/>
    <property type="match status" value="1"/>
</dbReference>
<dbReference type="PIRSF" id="PIRSF006278">
    <property type="entry name" value="ACCD_DCysDesulf"/>
    <property type="match status" value="1"/>
</dbReference>
<sequence length="335" mass="34847">MTNADHPGTWHKVPLAHLPTPLEPLPALSRALGGPEIWVKRDDCTGLAGGGNKARKLEYLMAEALARKADRIVTAGGIQSNHARQTAAAAARLGLRCTLVLTDSVPGRGTAYHGSANLLLDRLFGADIRLYEGSADPDAAMAEVAASHAAEGERPYVIPVGGSNAVGARAYVDAAAELADQAAMLGQPFSHVILATGSGGTHAGLALGLAACDPAIPVIGISVSRARDAATERVRTLVESTAALIGVKRDPEILVDDRFVGPGYGLPTEAMREAVGLAARTEGLLLDPVYTGKAMAGLIALVREGRLAQGDRVLFWHTGGSVALFAYDEVFAEKR</sequence>
<evidence type="ECO:0000256" key="1">
    <source>
        <dbReference type="ARBA" id="ARBA00001933"/>
    </source>
</evidence>
<dbReference type="NCBIfam" id="NF003031">
    <property type="entry name" value="PRK03910.1-4"/>
    <property type="match status" value="1"/>
</dbReference>
<dbReference type="OrthoDB" id="9801249at2"/>
<name>A0A370HV65_9HYPH</name>
<comment type="similarity">
    <text evidence="2">Belongs to the ACC deaminase/D-cysteine desulfhydrase family.</text>
</comment>
<dbReference type="Proteomes" id="UP000254925">
    <property type="component" value="Unassembled WGS sequence"/>
</dbReference>
<dbReference type="PANTHER" id="PTHR43780:SF2">
    <property type="entry name" value="1-AMINOCYCLOPROPANE-1-CARBOXYLATE DEAMINASE-RELATED"/>
    <property type="match status" value="1"/>
</dbReference>
<evidence type="ECO:0000256" key="5">
    <source>
        <dbReference type="PIRSR" id="PIRSR006278-2"/>
    </source>
</evidence>
<dbReference type="GO" id="GO:0019148">
    <property type="term" value="F:D-cysteine desulfhydrase activity"/>
    <property type="evidence" value="ECO:0007669"/>
    <property type="project" value="TreeGrafter"/>
</dbReference>
<dbReference type="InterPro" id="IPR027278">
    <property type="entry name" value="ACCD_DCysDesulf"/>
</dbReference>
<organism evidence="7 8">
    <name type="scientific">Microvirga subterranea</name>
    <dbReference type="NCBI Taxonomy" id="186651"/>
    <lineage>
        <taxon>Bacteria</taxon>
        <taxon>Pseudomonadati</taxon>
        <taxon>Pseudomonadota</taxon>
        <taxon>Alphaproteobacteria</taxon>
        <taxon>Hyphomicrobiales</taxon>
        <taxon>Methylobacteriaceae</taxon>
        <taxon>Microvirga</taxon>
    </lineage>
</organism>
<dbReference type="InterPro" id="IPR005966">
    <property type="entry name" value="D-Cys_desShydrase"/>
</dbReference>
<gene>
    <name evidence="7" type="ORF">DES45_101672</name>
</gene>
<dbReference type="Gene3D" id="3.40.50.1100">
    <property type="match status" value="2"/>
</dbReference>
<dbReference type="AlphaFoldDB" id="A0A370HV65"/>
<proteinExistence type="inferred from homology"/>
<dbReference type="NCBIfam" id="TIGR01275">
    <property type="entry name" value="ACC_deam_rel"/>
    <property type="match status" value="1"/>
</dbReference>
<evidence type="ECO:0000313" key="7">
    <source>
        <dbReference type="EMBL" id="RDI62402.1"/>
    </source>
</evidence>
<evidence type="ECO:0000313" key="8">
    <source>
        <dbReference type="Proteomes" id="UP000254925"/>
    </source>
</evidence>